<feature type="region of interest" description="Disordered" evidence="1">
    <location>
        <begin position="272"/>
        <end position="309"/>
    </location>
</feature>
<protein>
    <submittedName>
        <fullName evidence="2">Uncharacterized protein</fullName>
    </submittedName>
</protein>
<feature type="region of interest" description="Disordered" evidence="1">
    <location>
        <begin position="62"/>
        <end position="93"/>
    </location>
</feature>
<dbReference type="Proteomes" id="UP000325577">
    <property type="component" value="Linkage Group LG7"/>
</dbReference>
<name>A0A5J4ZH10_9ASTE</name>
<feature type="compositionally biased region" description="Basic and acidic residues" evidence="1">
    <location>
        <begin position="183"/>
        <end position="200"/>
    </location>
</feature>
<dbReference type="EMBL" id="CM018050">
    <property type="protein sequence ID" value="KAA8517830.1"/>
    <property type="molecule type" value="Genomic_DNA"/>
</dbReference>
<keyword evidence="3" id="KW-1185">Reference proteome</keyword>
<feature type="region of interest" description="Disordered" evidence="1">
    <location>
        <begin position="323"/>
        <end position="343"/>
    </location>
</feature>
<feature type="compositionally biased region" description="Basic and acidic residues" evidence="1">
    <location>
        <begin position="231"/>
        <end position="247"/>
    </location>
</feature>
<evidence type="ECO:0000313" key="2">
    <source>
        <dbReference type="EMBL" id="KAA8517830.1"/>
    </source>
</evidence>
<proteinExistence type="predicted"/>
<organism evidence="2 3">
    <name type="scientific">Nyssa sinensis</name>
    <dbReference type="NCBI Taxonomy" id="561372"/>
    <lineage>
        <taxon>Eukaryota</taxon>
        <taxon>Viridiplantae</taxon>
        <taxon>Streptophyta</taxon>
        <taxon>Embryophyta</taxon>
        <taxon>Tracheophyta</taxon>
        <taxon>Spermatophyta</taxon>
        <taxon>Magnoliopsida</taxon>
        <taxon>eudicotyledons</taxon>
        <taxon>Gunneridae</taxon>
        <taxon>Pentapetalae</taxon>
        <taxon>asterids</taxon>
        <taxon>Cornales</taxon>
        <taxon>Nyssaceae</taxon>
        <taxon>Nyssa</taxon>
    </lineage>
</organism>
<gene>
    <name evidence="2" type="ORF">F0562_015305</name>
</gene>
<dbReference type="AlphaFoldDB" id="A0A5J4ZH10"/>
<reference evidence="2 3" key="1">
    <citation type="submission" date="2019-09" db="EMBL/GenBank/DDBJ databases">
        <title>A chromosome-level genome assembly of the Chinese tupelo Nyssa sinensis.</title>
        <authorList>
            <person name="Yang X."/>
            <person name="Kang M."/>
            <person name="Yang Y."/>
            <person name="Xiong H."/>
            <person name="Wang M."/>
            <person name="Zhang Z."/>
            <person name="Wang Z."/>
            <person name="Wu H."/>
            <person name="Ma T."/>
            <person name="Liu J."/>
            <person name="Xi Z."/>
        </authorList>
    </citation>
    <scope>NUCLEOTIDE SEQUENCE [LARGE SCALE GENOMIC DNA]</scope>
    <source>
        <strain evidence="2">J267</strain>
        <tissue evidence="2">Leaf</tissue>
    </source>
</reference>
<evidence type="ECO:0000313" key="3">
    <source>
        <dbReference type="Proteomes" id="UP000325577"/>
    </source>
</evidence>
<accession>A0A5J4ZH10</accession>
<evidence type="ECO:0000256" key="1">
    <source>
        <dbReference type="SAM" id="MobiDB-lite"/>
    </source>
</evidence>
<feature type="region of interest" description="Disordered" evidence="1">
    <location>
        <begin position="221"/>
        <end position="255"/>
    </location>
</feature>
<feature type="region of interest" description="Disordered" evidence="1">
    <location>
        <begin position="175"/>
        <end position="203"/>
    </location>
</feature>
<sequence>MVKMGREGGDGAAREEASIRDTYSAHSWANRAEEGEFIPQAALDLEAEFGGFSANKSFLKESLHGDSSSPSIRGRRSLYNGSHGGHGGRARGAQVARGIQGQKHSFSSFDKATFSDLRSAYVSHSKGLLADSKGGITAIHGGSPMDKASAHSAHELFSSSALCGHEMLPLDVQHGEYPLGNSEMHESDGRPSQEEQKGERYGVPPFSTQLYAAKRGLSLKDQNGEFPLGNRETHGGDGRPTQEKQKGETSGTIPLVRPTLCSKKGLTNKVTNDHYPLGTSGTYERDGRPSQDMQKIDGTATSSSDFGGNGVIANGDHLVGNALNQGNARDTPKRGFFRSNLQQ</sequence>